<evidence type="ECO:0000256" key="1">
    <source>
        <dbReference type="SAM" id="MobiDB-lite"/>
    </source>
</evidence>
<dbReference type="Proteomes" id="UP000779574">
    <property type="component" value="Unassembled WGS sequence"/>
</dbReference>
<protein>
    <submittedName>
        <fullName evidence="2">Uncharacterized protein</fullName>
    </submittedName>
</protein>
<name>A0A9P8J5J6_AURME</name>
<accession>A0A9P8J5J6</accession>
<feature type="compositionally biased region" description="Gly residues" evidence="1">
    <location>
        <begin position="153"/>
        <end position="162"/>
    </location>
</feature>
<reference evidence="2" key="2">
    <citation type="submission" date="2021-08" db="EMBL/GenBank/DDBJ databases">
        <authorList>
            <person name="Gostincar C."/>
            <person name="Sun X."/>
            <person name="Song Z."/>
            <person name="Gunde-Cimerman N."/>
        </authorList>
    </citation>
    <scope>NUCLEOTIDE SEQUENCE</scope>
    <source>
        <strain evidence="2">EXF-9911</strain>
    </source>
</reference>
<feature type="compositionally biased region" description="Basic and acidic residues" evidence="1">
    <location>
        <begin position="1"/>
        <end position="12"/>
    </location>
</feature>
<feature type="region of interest" description="Disordered" evidence="1">
    <location>
        <begin position="258"/>
        <end position="332"/>
    </location>
</feature>
<proteinExistence type="predicted"/>
<feature type="compositionally biased region" description="Low complexity" evidence="1">
    <location>
        <begin position="23"/>
        <end position="34"/>
    </location>
</feature>
<sequence>MRFWKDHPKEIEAGGDFPPPFRPAVAAAAWPPKAQDITEPQKGSEESDEPKRRGWVKRTLGLGETTPPRLGTYLYDAYEEAFRKWRVQFDKAPKPRETGRVFDNQGREITGQVDKKGRPIVPKSALAPTKSDRSTASRRPRAEPITSHLAAGWGVGGFGGGLVPPRRRKPPGEGEHRREADSSGINRALGDAPMFSRGHYHRQPRAREGMNGVKSRSLLRRHHHNNITSTSRPAQSQVSFLTSPQLFLQSSPRNTAIMFSIGPPSSSSSSSPSSRDVSPSKGLEWSTTSEPLTEPKTPKKRASSTSSSEAYWSDDSDTPVKPRALRRSGRVLSKDSFGARSLLSTSDPRSEAGSQESIYASSVYSDVDSKDQAQSAAPNAEGQFQSADPNAEDAFEDPFPNPEMWESQHDTRNIDPLKLGEIPVRPIPPIAIHSTFQHSREAWGLPPLKLRCPMDSHRHPYHIYQWNTKKLNCYAEHESDCQLCGASCCSVMAYTEAINEDPRPNPVVPLKYCKAFQRDIDQINAMKPQATDPFERMLKCDTCYRNVCPDCAGRCMKPACLRIICKSCGDPDPWRHCQCEMYEGKLRITYI</sequence>
<comment type="caution">
    <text evidence="2">The sequence shown here is derived from an EMBL/GenBank/DDBJ whole genome shotgun (WGS) entry which is preliminary data.</text>
</comment>
<dbReference type="OrthoDB" id="3870225at2759"/>
<organism evidence="2 3">
    <name type="scientific">Aureobasidium melanogenum</name>
    <name type="common">Aureobasidium pullulans var. melanogenum</name>
    <dbReference type="NCBI Taxonomy" id="46634"/>
    <lineage>
        <taxon>Eukaryota</taxon>
        <taxon>Fungi</taxon>
        <taxon>Dikarya</taxon>
        <taxon>Ascomycota</taxon>
        <taxon>Pezizomycotina</taxon>
        <taxon>Dothideomycetes</taxon>
        <taxon>Dothideomycetidae</taxon>
        <taxon>Dothideales</taxon>
        <taxon>Saccotheciaceae</taxon>
        <taxon>Aureobasidium</taxon>
    </lineage>
</organism>
<evidence type="ECO:0000313" key="3">
    <source>
        <dbReference type="Proteomes" id="UP000779574"/>
    </source>
</evidence>
<feature type="compositionally biased region" description="Basic and acidic residues" evidence="1">
    <location>
        <begin position="170"/>
        <end position="181"/>
    </location>
</feature>
<feature type="region of interest" description="Disordered" evidence="1">
    <location>
        <begin position="116"/>
        <end position="212"/>
    </location>
</feature>
<dbReference type="AlphaFoldDB" id="A0A9P8J5J6"/>
<feature type="compositionally biased region" description="Polar residues" evidence="1">
    <location>
        <begin position="372"/>
        <end position="388"/>
    </location>
</feature>
<evidence type="ECO:0000313" key="2">
    <source>
        <dbReference type="EMBL" id="KAG9686205.1"/>
    </source>
</evidence>
<feature type="non-terminal residue" evidence="2">
    <location>
        <position position="1"/>
    </location>
</feature>
<feature type="compositionally biased region" description="Basic and acidic residues" evidence="1">
    <location>
        <begin position="42"/>
        <end position="52"/>
    </location>
</feature>
<reference evidence="2" key="1">
    <citation type="journal article" date="2021" name="J Fungi (Basel)">
        <title>Virulence traits and population genomics of the black yeast Aureobasidium melanogenum.</title>
        <authorList>
            <person name="Cernosa A."/>
            <person name="Sun X."/>
            <person name="Gostincar C."/>
            <person name="Fang C."/>
            <person name="Gunde-Cimerman N."/>
            <person name="Song Z."/>
        </authorList>
    </citation>
    <scope>NUCLEOTIDE SEQUENCE</scope>
    <source>
        <strain evidence="2">EXF-9911</strain>
    </source>
</reference>
<feature type="region of interest" description="Disordered" evidence="1">
    <location>
        <begin position="363"/>
        <end position="409"/>
    </location>
</feature>
<gene>
    <name evidence="2" type="ORF">KCU76_g11172</name>
</gene>
<dbReference type="EMBL" id="JAHFXF010000526">
    <property type="protein sequence ID" value="KAG9686205.1"/>
    <property type="molecule type" value="Genomic_DNA"/>
</dbReference>
<feature type="region of interest" description="Disordered" evidence="1">
    <location>
        <begin position="1"/>
        <end position="65"/>
    </location>
</feature>
<feature type="compositionally biased region" description="Low complexity" evidence="1">
    <location>
        <begin position="260"/>
        <end position="280"/>
    </location>
</feature>